<feature type="compositionally biased region" description="Low complexity" evidence="7">
    <location>
        <begin position="696"/>
        <end position="713"/>
    </location>
</feature>
<keyword evidence="4" id="KW-0539">Nucleus</keyword>
<feature type="region of interest" description="Disordered" evidence="7">
    <location>
        <begin position="846"/>
        <end position="869"/>
    </location>
</feature>
<protein>
    <recommendedName>
        <fullName evidence="8">C2H2-type domain-containing protein</fullName>
    </recommendedName>
</protein>
<keyword evidence="6" id="KW-0479">Metal-binding</keyword>
<feature type="region of interest" description="Disordered" evidence="7">
    <location>
        <begin position="664"/>
        <end position="749"/>
    </location>
</feature>
<dbReference type="Pfam" id="PF02200">
    <property type="entry name" value="STE"/>
    <property type="match status" value="1"/>
</dbReference>
<dbReference type="InterPro" id="IPR003120">
    <property type="entry name" value="Ste12"/>
</dbReference>
<dbReference type="SMART" id="SM00424">
    <property type="entry name" value="STE"/>
    <property type="match status" value="1"/>
</dbReference>
<comment type="similarity">
    <text evidence="5">Belongs to the STE12 transcription factor family.</text>
</comment>
<dbReference type="STRING" id="35722.A0A0B7N3Z5"/>
<feature type="compositionally biased region" description="Low complexity" evidence="7">
    <location>
        <begin position="728"/>
        <end position="749"/>
    </location>
</feature>
<feature type="compositionally biased region" description="Polar residues" evidence="7">
    <location>
        <begin position="339"/>
        <end position="356"/>
    </location>
</feature>
<evidence type="ECO:0000256" key="6">
    <source>
        <dbReference type="PROSITE-ProRule" id="PRU00042"/>
    </source>
</evidence>
<feature type="compositionally biased region" description="Polar residues" evidence="7">
    <location>
        <begin position="818"/>
        <end position="828"/>
    </location>
</feature>
<evidence type="ECO:0000256" key="1">
    <source>
        <dbReference type="ARBA" id="ARBA00004123"/>
    </source>
</evidence>
<feature type="compositionally biased region" description="Low complexity" evidence="7">
    <location>
        <begin position="321"/>
        <end position="334"/>
    </location>
</feature>
<evidence type="ECO:0000256" key="2">
    <source>
        <dbReference type="ARBA" id="ARBA00023015"/>
    </source>
</evidence>
<feature type="domain" description="C2H2-type" evidence="8">
    <location>
        <begin position="633"/>
        <end position="661"/>
    </location>
</feature>
<feature type="compositionally biased region" description="Low complexity" evidence="7">
    <location>
        <begin position="778"/>
        <end position="797"/>
    </location>
</feature>
<keyword evidence="10" id="KW-1185">Reference proteome</keyword>
<keyword evidence="6" id="KW-0863">Zinc-finger</keyword>
<dbReference type="Gene3D" id="3.30.160.60">
    <property type="entry name" value="Classic Zinc Finger"/>
    <property type="match status" value="1"/>
</dbReference>
<proteinExistence type="inferred from homology"/>
<evidence type="ECO:0000256" key="4">
    <source>
        <dbReference type="ARBA" id="ARBA00023242"/>
    </source>
</evidence>
<dbReference type="PROSITE" id="PS00028">
    <property type="entry name" value="ZINC_FINGER_C2H2_1"/>
    <property type="match status" value="1"/>
</dbReference>
<dbReference type="SMART" id="SM00355">
    <property type="entry name" value="ZnF_C2H2"/>
    <property type="match status" value="2"/>
</dbReference>
<evidence type="ECO:0000313" key="9">
    <source>
        <dbReference type="EMBL" id="CEP12117.1"/>
    </source>
</evidence>
<feature type="region of interest" description="Disordered" evidence="7">
    <location>
        <begin position="270"/>
        <end position="378"/>
    </location>
</feature>
<feature type="compositionally biased region" description="Polar residues" evidence="7">
    <location>
        <begin position="365"/>
        <end position="378"/>
    </location>
</feature>
<dbReference type="OrthoDB" id="1095242at2759"/>
<dbReference type="PANTHER" id="PTHR47427">
    <property type="entry name" value="PROTEIN STE12"/>
    <property type="match status" value="1"/>
</dbReference>
<dbReference type="GO" id="GO:1990527">
    <property type="term" value="C:Tec1p-Ste12p-Dig1p complex"/>
    <property type="evidence" value="ECO:0007669"/>
    <property type="project" value="TreeGrafter"/>
</dbReference>
<dbReference type="PROSITE" id="PS50157">
    <property type="entry name" value="ZINC_FINGER_C2H2_2"/>
    <property type="match status" value="2"/>
</dbReference>
<keyword evidence="6" id="KW-0862">Zinc</keyword>
<feature type="compositionally biased region" description="Polar residues" evidence="7">
    <location>
        <begin position="798"/>
        <end position="811"/>
    </location>
</feature>
<evidence type="ECO:0000259" key="8">
    <source>
        <dbReference type="PROSITE" id="PS50157"/>
    </source>
</evidence>
<feature type="domain" description="C2H2-type" evidence="8">
    <location>
        <begin position="606"/>
        <end position="631"/>
    </location>
</feature>
<dbReference type="InterPro" id="IPR013087">
    <property type="entry name" value="Znf_C2H2_type"/>
</dbReference>
<dbReference type="EMBL" id="LN727315">
    <property type="protein sequence ID" value="CEP12117.1"/>
    <property type="molecule type" value="Genomic_DNA"/>
</dbReference>
<feature type="compositionally biased region" description="Polar residues" evidence="7">
    <location>
        <begin position="270"/>
        <end position="298"/>
    </location>
</feature>
<feature type="region of interest" description="Disordered" evidence="7">
    <location>
        <begin position="1"/>
        <end position="38"/>
    </location>
</feature>
<evidence type="ECO:0000256" key="7">
    <source>
        <dbReference type="SAM" id="MobiDB-lite"/>
    </source>
</evidence>
<feature type="compositionally biased region" description="Polar residues" evidence="7">
    <location>
        <begin position="22"/>
        <end position="38"/>
    </location>
</feature>
<dbReference type="InterPro" id="IPR052127">
    <property type="entry name" value="STE12_transcription_factor"/>
</dbReference>
<organism evidence="9 10">
    <name type="scientific">Parasitella parasitica</name>
    <dbReference type="NCBI Taxonomy" id="35722"/>
    <lineage>
        <taxon>Eukaryota</taxon>
        <taxon>Fungi</taxon>
        <taxon>Fungi incertae sedis</taxon>
        <taxon>Mucoromycota</taxon>
        <taxon>Mucoromycotina</taxon>
        <taxon>Mucoromycetes</taxon>
        <taxon>Mucorales</taxon>
        <taxon>Mucorineae</taxon>
        <taxon>Mucoraceae</taxon>
        <taxon>Parasitella</taxon>
    </lineage>
</organism>
<dbReference type="AlphaFoldDB" id="A0A0B7N3Z5"/>
<evidence type="ECO:0000256" key="3">
    <source>
        <dbReference type="ARBA" id="ARBA00023163"/>
    </source>
</evidence>
<feature type="compositionally biased region" description="Polar residues" evidence="7">
    <location>
        <begin position="860"/>
        <end position="869"/>
    </location>
</feature>
<dbReference type="GO" id="GO:0008270">
    <property type="term" value="F:zinc ion binding"/>
    <property type="evidence" value="ECO:0007669"/>
    <property type="project" value="UniProtKB-KW"/>
</dbReference>
<evidence type="ECO:0000256" key="5">
    <source>
        <dbReference type="ARBA" id="ARBA00024345"/>
    </source>
</evidence>
<dbReference type="GO" id="GO:1990526">
    <property type="term" value="C:Ste12p-Dig1p-Dig2p complex"/>
    <property type="evidence" value="ECO:0007669"/>
    <property type="project" value="TreeGrafter"/>
</dbReference>
<evidence type="ECO:0000313" key="10">
    <source>
        <dbReference type="Proteomes" id="UP000054107"/>
    </source>
</evidence>
<dbReference type="GO" id="GO:0003700">
    <property type="term" value="F:DNA-binding transcription factor activity"/>
    <property type="evidence" value="ECO:0007669"/>
    <property type="project" value="InterPro"/>
</dbReference>
<dbReference type="Proteomes" id="UP000054107">
    <property type="component" value="Unassembled WGS sequence"/>
</dbReference>
<dbReference type="PANTHER" id="PTHR47427:SF1">
    <property type="entry name" value="PROTEIN STE12"/>
    <property type="match status" value="1"/>
</dbReference>
<keyword evidence="2" id="KW-0805">Transcription regulation</keyword>
<gene>
    <name evidence="9" type="primary">PARPA_06030.1 scaffold 20352</name>
</gene>
<sequence length="990" mass="110172">MQQSGMTKTHTYKKHMDDKHNSSVASSSTTYGMPLPTDSNTAARLAQIDNMKEFLQTATQHWEPNKALRRFPLPPGEGAGSSGGESISCVLWDNLFFITGTDIVRSLTFRFHAFGRPVTNAKKFEEGIFSDLRNLKPGHDARLEEPKSELLDMLYKNNCIRTQKKQKVFFWFSVPHDRLFLDALERDLKREKMGMEPTTQAVAEPASSLSLDSTQELFDQLRKSISQSAAATAQAIEEEIVSASNSTSNAPVPNSSLSLGSIHQINDHSNFLDTDQSWPTSPTPNSAVSHTPWSVSQSRLERAASQSKRSRVNSVPAKIGQKQQLQLLQQQQQQKSHRMSYSSYFHGNSISTSMTASRRPHGNNRRISSNCSSMLSSPTTTATADDFLFRDDSSNSTATTATVDMSLKSSNLSSPLIKYHHMQPQHDYMMDPISNGVNQLEITPSLSNTSHSTSTSSSILQHNSNIVLPSKSLDSNAMKKTKAIFGNLNIFEGSPTYKQRRRRAASVSTSNLNQQHHLLHGHAGGPDRVGRRHDKCHLPTPPSSNIMAGSSSKMVNSRLAMAAAKAGFSANQIMSTPQPMLLPTNRSQSWRQPGVSVAQLPQQQDFYCPVADCRHLFKRPEHLERHMQSLHMFSCTVCGKQFPGADYLAQHHRLEHEIQQYDHISSLSGGDNNHDDDSSSPDDYQRNFMFSNYGRQQQNQHHQQVLSHNQQQNDNRYSFDGSRSSGWSTNISANGSASNNSSHNSSRCSTLSPMLDLDFDMPDVQPTANTATATFQPTVSLSSSRSNTSLTTTESSSVMLNERQQQQQMFSSPYYPEPSQNAFSKEESNWSNGTAVAASAARKGSSSFEDDFSSSSASSPCSTLQYNNSNSTDPFNQSIKLESNASTSTLNIPMTLLSPFKPTPLQQQQQHQQQQQLQDEHHLLQMANLNDSYQNYHEQQPQFDVNMDSMFPNAPLNDNSDVYQSLYAPYDDQQYSPFTSPDNMNIVFGA</sequence>
<name>A0A0B7N3Z5_9FUNG</name>
<accession>A0A0B7N3Z5</accession>
<comment type="subcellular location">
    <subcellularLocation>
        <location evidence="1">Nucleus</location>
    </subcellularLocation>
</comment>
<keyword evidence="3" id="KW-0804">Transcription</keyword>
<reference evidence="9 10" key="1">
    <citation type="submission" date="2014-09" db="EMBL/GenBank/DDBJ databases">
        <authorList>
            <person name="Ellenberger Sabrina"/>
        </authorList>
    </citation>
    <scope>NUCLEOTIDE SEQUENCE [LARGE SCALE GENOMIC DNA]</scope>
    <source>
        <strain evidence="9 10">CBS 412.66</strain>
    </source>
</reference>
<feature type="region of interest" description="Disordered" evidence="7">
    <location>
        <begin position="771"/>
        <end position="828"/>
    </location>
</feature>
<dbReference type="GO" id="GO:0005634">
    <property type="term" value="C:nucleus"/>
    <property type="evidence" value="ECO:0007669"/>
    <property type="project" value="UniProtKB-SubCell"/>
</dbReference>